<feature type="region of interest" description="Disordered" evidence="1">
    <location>
        <begin position="1"/>
        <end position="41"/>
    </location>
</feature>
<protein>
    <submittedName>
        <fullName evidence="2">PUB domain-containing protein</fullName>
    </submittedName>
</protein>
<name>A0A8H7CYJ6_9AGAR</name>
<proteinExistence type="predicted"/>
<dbReference type="Gene3D" id="1.20.58.2190">
    <property type="match status" value="1"/>
</dbReference>
<evidence type="ECO:0000256" key="1">
    <source>
        <dbReference type="SAM" id="MobiDB-lite"/>
    </source>
</evidence>
<feature type="compositionally biased region" description="Acidic residues" evidence="1">
    <location>
        <begin position="226"/>
        <end position="236"/>
    </location>
</feature>
<gene>
    <name evidence="2" type="ORF">MSAN_01451000</name>
</gene>
<organism evidence="2 3">
    <name type="scientific">Mycena sanguinolenta</name>
    <dbReference type="NCBI Taxonomy" id="230812"/>
    <lineage>
        <taxon>Eukaryota</taxon>
        <taxon>Fungi</taxon>
        <taxon>Dikarya</taxon>
        <taxon>Basidiomycota</taxon>
        <taxon>Agaricomycotina</taxon>
        <taxon>Agaricomycetes</taxon>
        <taxon>Agaricomycetidae</taxon>
        <taxon>Agaricales</taxon>
        <taxon>Marasmiineae</taxon>
        <taxon>Mycenaceae</taxon>
        <taxon>Mycena</taxon>
    </lineage>
</organism>
<dbReference type="AlphaFoldDB" id="A0A8H7CYJ6"/>
<dbReference type="SUPFAM" id="SSF143503">
    <property type="entry name" value="PUG domain-like"/>
    <property type="match status" value="1"/>
</dbReference>
<dbReference type="Proteomes" id="UP000623467">
    <property type="component" value="Unassembled WGS sequence"/>
</dbReference>
<evidence type="ECO:0000313" key="2">
    <source>
        <dbReference type="EMBL" id="KAF7355344.1"/>
    </source>
</evidence>
<feature type="compositionally biased region" description="Polar residues" evidence="1">
    <location>
        <begin position="1"/>
        <end position="14"/>
    </location>
</feature>
<dbReference type="OrthoDB" id="49605at2759"/>
<accession>A0A8H7CYJ6</accession>
<reference evidence="2" key="1">
    <citation type="submission" date="2020-05" db="EMBL/GenBank/DDBJ databases">
        <title>Mycena genomes resolve the evolution of fungal bioluminescence.</title>
        <authorList>
            <person name="Tsai I.J."/>
        </authorList>
    </citation>
    <scope>NUCLEOTIDE SEQUENCE</scope>
    <source>
        <strain evidence="2">160909Yilan</strain>
    </source>
</reference>
<feature type="compositionally biased region" description="Basic and acidic residues" evidence="1">
    <location>
        <begin position="196"/>
        <end position="205"/>
    </location>
</feature>
<dbReference type="InterPro" id="IPR036339">
    <property type="entry name" value="PUB-like_dom_sf"/>
</dbReference>
<dbReference type="EMBL" id="JACAZH010000011">
    <property type="protein sequence ID" value="KAF7355344.1"/>
    <property type="molecule type" value="Genomic_DNA"/>
</dbReference>
<comment type="caution">
    <text evidence="2">The sequence shown here is derived from an EMBL/GenBank/DDBJ whole genome shotgun (WGS) entry which is preliminary data.</text>
</comment>
<keyword evidence="3" id="KW-1185">Reference proteome</keyword>
<sequence>MSSEDASPSTSATISGADLAAAAERRLQQRQAPSPSELQFTGAEHELRQKFRRLIDPGILRPNAEAQALASLKTLLTISENLLNDFENPRFRQFKPTNTLIKRNLIDPKGTVEYARELGFYPEVKDFQPYYTFNPRKKDNLRIGAEILRAQLDLFAEKEARAAQAKKDEKAVAAAAAEKVRLAYEDDRKMKMLHDELEKERRDARTAAAARRAAMREAAPEVTSNQEDDEEEEEDLMPGSGNVLGLKPSSSVPASKKTD</sequence>
<dbReference type="CDD" id="cd09212">
    <property type="entry name" value="PUB"/>
    <property type="match status" value="1"/>
</dbReference>
<evidence type="ECO:0000313" key="3">
    <source>
        <dbReference type="Proteomes" id="UP000623467"/>
    </source>
</evidence>
<feature type="region of interest" description="Disordered" evidence="1">
    <location>
        <begin position="196"/>
        <end position="259"/>
    </location>
</feature>